<reference evidence="1 2" key="1">
    <citation type="submission" date="2019-03" db="EMBL/GenBank/DDBJ databases">
        <authorList>
            <person name="Che Y."/>
            <person name="Zhou L."/>
        </authorList>
    </citation>
    <scope>NUCLEOTIDE SEQUENCE [LARGE SCALE GENOMIC DNA]</scope>
    <source>
        <strain evidence="1 2">AIFJ1607</strain>
    </source>
</reference>
<protein>
    <submittedName>
        <fullName evidence="1">Class I SAM-dependent methyltransferase</fullName>
    </submittedName>
</protein>
<organism evidence="1 2">
    <name type="scientific">Actinobacillus indolicus</name>
    <dbReference type="NCBI Taxonomy" id="51049"/>
    <lineage>
        <taxon>Bacteria</taxon>
        <taxon>Pseudomonadati</taxon>
        <taxon>Pseudomonadota</taxon>
        <taxon>Gammaproteobacteria</taxon>
        <taxon>Pasteurellales</taxon>
        <taxon>Pasteurellaceae</taxon>
        <taxon>Actinobacillus</taxon>
    </lineage>
</organism>
<dbReference type="Proteomes" id="UP000294444">
    <property type="component" value="Chromosome"/>
</dbReference>
<sequence length="208" mass="24492">MEEQYHFQADWFSHNIPPLEIIFNEIKPKKILEIGSFEGRSTKFFIEMSAKYTDELEIHCIDSWEGGQEHVNKWDMSSVEQTFEHNINLVLSQVTNSVKVMKYKGYSHERMIELLAKGYSNYFDFIYVDGSHEAPDVLFDALLAHRLVKVGGVIAFDDYLWSPNEEMEDDHYLLVKPAVDHYVNTYKRKVHVVQKFPLYQLYVLKLSD</sequence>
<gene>
    <name evidence="1" type="ORF">EXH44_05370</name>
</gene>
<dbReference type="SUPFAM" id="SSF53335">
    <property type="entry name" value="S-adenosyl-L-methionine-dependent methyltransferases"/>
    <property type="match status" value="1"/>
</dbReference>
<keyword evidence="2" id="KW-1185">Reference proteome</keyword>
<keyword evidence="1" id="KW-0808">Transferase</keyword>
<name>A0A4P7CMF3_9PAST</name>
<dbReference type="GO" id="GO:0032259">
    <property type="term" value="P:methylation"/>
    <property type="evidence" value="ECO:0007669"/>
    <property type="project" value="UniProtKB-KW"/>
</dbReference>
<dbReference type="AlphaFoldDB" id="A0A4P7CMF3"/>
<dbReference type="GO" id="GO:0008168">
    <property type="term" value="F:methyltransferase activity"/>
    <property type="evidence" value="ECO:0007669"/>
    <property type="project" value="UniProtKB-KW"/>
</dbReference>
<proteinExistence type="predicted"/>
<evidence type="ECO:0000313" key="1">
    <source>
        <dbReference type="EMBL" id="QBQ64739.1"/>
    </source>
</evidence>
<dbReference type="KEGG" id="aio:EXH44_05370"/>
<dbReference type="Gene3D" id="3.40.50.150">
    <property type="entry name" value="Vaccinia Virus protein VP39"/>
    <property type="match status" value="1"/>
</dbReference>
<dbReference type="Pfam" id="PF13578">
    <property type="entry name" value="Methyltransf_24"/>
    <property type="match status" value="1"/>
</dbReference>
<dbReference type="EMBL" id="CP038145">
    <property type="protein sequence ID" value="QBQ64739.1"/>
    <property type="molecule type" value="Genomic_DNA"/>
</dbReference>
<dbReference type="InterPro" id="IPR029063">
    <property type="entry name" value="SAM-dependent_MTases_sf"/>
</dbReference>
<dbReference type="PANTHER" id="PTHR37909">
    <property type="entry name" value="S-ADENOSYL-L-METHIONINE-DEPENDENT METHYLTRANSFERASES SUPERFAMILY PROTEIN"/>
    <property type="match status" value="1"/>
</dbReference>
<dbReference type="PANTHER" id="PTHR37909:SF1">
    <property type="entry name" value="S-ADENOSYL-L-METHIONINE-DEPENDENT METHYLTRANSFERASES SUPERFAMILY PROTEIN"/>
    <property type="match status" value="1"/>
</dbReference>
<keyword evidence="1" id="KW-0489">Methyltransferase</keyword>
<evidence type="ECO:0000313" key="2">
    <source>
        <dbReference type="Proteomes" id="UP000294444"/>
    </source>
</evidence>
<accession>A0A4P7CMF3</accession>